<comment type="caution">
    <text evidence="1">The sequence shown here is derived from an EMBL/GenBank/DDBJ whole genome shotgun (WGS) entry which is preliminary data.</text>
</comment>
<organism evidence="1">
    <name type="scientific">marine sediment metagenome</name>
    <dbReference type="NCBI Taxonomy" id="412755"/>
    <lineage>
        <taxon>unclassified sequences</taxon>
        <taxon>metagenomes</taxon>
        <taxon>ecological metagenomes</taxon>
    </lineage>
</organism>
<evidence type="ECO:0000313" key="1">
    <source>
        <dbReference type="EMBL" id="KKM96680.1"/>
    </source>
</evidence>
<proteinExistence type="predicted"/>
<dbReference type="AlphaFoldDB" id="A0A0F9P6M6"/>
<protein>
    <submittedName>
        <fullName evidence="1">Uncharacterized protein</fullName>
    </submittedName>
</protein>
<reference evidence="1" key="1">
    <citation type="journal article" date="2015" name="Nature">
        <title>Complex archaea that bridge the gap between prokaryotes and eukaryotes.</title>
        <authorList>
            <person name="Spang A."/>
            <person name="Saw J.H."/>
            <person name="Jorgensen S.L."/>
            <person name="Zaremba-Niedzwiedzka K."/>
            <person name="Martijn J."/>
            <person name="Lind A.E."/>
            <person name="van Eijk R."/>
            <person name="Schleper C."/>
            <person name="Guy L."/>
            <person name="Ettema T.J."/>
        </authorList>
    </citation>
    <scope>NUCLEOTIDE SEQUENCE</scope>
</reference>
<accession>A0A0F9P6M6</accession>
<feature type="non-terminal residue" evidence="1">
    <location>
        <position position="95"/>
    </location>
</feature>
<dbReference type="EMBL" id="LAZR01005845">
    <property type="protein sequence ID" value="KKM96680.1"/>
    <property type="molecule type" value="Genomic_DNA"/>
</dbReference>
<name>A0A0F9P6M6_9ZZZZ</name>
<gene>
    <name evidence="1" type="ORF">LCGC14_1175500</name>
</gene>
<sequence>MNKIARFLKATRFKRNVIIHDNSPRFEGDWIAVPREDFDEFRNALADIDIDTLRQDPTTSSGWRVRAAVTLQHLGEKDRESVLREFDDDPAPTLL</sequence>